<dbReference type="InterPro" id="IPR003781">
    <property type="entry name" value="CoA-bd"/>
</dbReference>
<dbReference type="EMBL" id="JAGGLJ010000002">
    <property type="protein sequence ID" value="MBP2024705.1"/>
    <property type="molecule type" value="Genomic_DNA"/>
</dbReference>
<dbReference type="Pfam" id="PF13380">
    <property type="entry name" value="CoA_binding_2"/>
    <property type="match status" value="1"/>
</dbReference>
<protein>
    <submittedName>
        <fullName evidence="2">CoA-binding protein</fullName>
    </submittedName>
</protein>
<dbReference type="RefSeq" id="WP_210060014.1">
    <property type="nucleotide sequence ID" value="NZ_JAGGLJ010000002.1"/>
</dbReference>
<dbReference type="PANTHER" id="PTHR33303">
    <property type="entry name" value="CYTOPLASMIC PROTEIN-RELATED"/>
    <property type="match status" value="1"/>
</dbReference>
<feature type="domain" description="CoA-binding" evidence="1">
    <location>
        <begin position="7"/>
        <end position="99"/>
    </location>
</feature>
<evidence type="ECO:0000259" key="1">
    <source>
        <dbReference type="SMART" id="SM00881"/>
    </source>
</evidence>
<dbReference type="InterPro" id="IPR036291">
    <property type="entry name" value="NAD(P)-bd_dom_sf"/>
</dbReference>
<reference evidence="2 3" key="1">
    <citation type="submission" date="2021-03" db="EMBL/GenBank/DDBJ databases">
        <title>Genomic Encyclopedia of Type Strains, Phase IV (KMG-IV): sequencing the most valuable type-strain genomes for metagenomic binning, comparative biology and taxonomic classification.</title>
        <authorList>
            <person name="Goeker M."/>
        </authorList>
    </citation>
    <scope>NUCLEOTIDE SEQUENCE [LARGE SCALE GENOMIC DNA]</scope>
    <source>
        <strain evidence="2 3">DSM 27563</strain>
    </source>
</reference>
<proteinExistence type="predicted"/>
<dbReference type="PANTHER" id="PTHR33303:SF2">
    <property type="entry name" value="COA-BINDING DOMAIN-CONTAINING PROTEIN"/>
    <property type="match status" value="1"/>
</dbReference>
<sequence length="127" mass="14682">MNLKDQMMNKKTWAVVGATDNTSRFGYKIPVIMKEHDYNVYMVNPRKESIDGEKVYSSLDELPEKVEVVDMIVNPKFAREYVDKAKELGIENIFFQPGSYDEELVEYTKDLGLNVVLDCVYATLKNE</sequence>
<evidence type="ECO:0000313" key="3">
    <source>
        <dbReference type="Proteomes" id="UP001519306"/>
    </source>
</evidence>
<dbReference type="SMART" id="SM00881">
    <property type="entry name" value="CoA_binding"/>
    <property type="match status" value="1"/>
</dbReference>
<dbReference type="SUPFAM" id="SSF51735">
    <property type="entry name" value="NAD(P)-binding Rossmann-fold domains"/>
    <property type="match status" value="1"/>
</dbReference>
<dbReference type="Gene3D" id="3.40.50.720">
    <property type="entry name" value="NAD(P)-binding Rossmann-like Domain"/>
    <property type="match status" value="1"/>
</dbReference>
<accession>A0ABS4KBI6</accession>
<name>A0ABS4KBI6_9FIRM</name>
<gene>
    <name evidence="2" type="ORF">J2Z71_000221</name>
</gene>
<dbReference type="Proteomes" id="UP001519306">
    <property type="component" value="Unassembled WGS sequence"/>
</dbReference>
<comment type="caution">
    <text evidence="2">The sequence shown here is derived from an EMBL/GenBank/DDBJ whole genome shotgun (WGS) entry which is preliminary data.</text>
</comment>
<organism evidence="2 3">
    <name type="scientific">Peptoniphilus stercorisuis</name>
    <dbReference type="NCBI Taxonomy" id="1436965"/>
    <lineage>
        <taxon>Bacteria</taxon>
        <taxon>Bacillati</taxon>
        <taxon>Bacillota</taxon>
        <taxon>Tissierellia</taxon>
        <taxon>Tissierellales</taxon>
        <taxon>Peptoniphilaceae</taxon>
        <taxon>Peptoniphilus</taxon>
    </lineage>
</organism>
<evidence type="ECO:0000313" key="2">
    <source>
        <dbReference type="EMBL" id="MBP2024705.1"/>
    </source>
</evidence>
<keyword evidence="3" id="KW-1185">Reference proteome</keyword>